<feature type="compositionally biased region" description="Low complexity" evidence="2">
    <location>
        <begin position="413"/>
        <end position="429"/>
    </location>
</feature>
<protein>
    <recommendedName>
        <fullName evidence="7">Peptidase M16</fullName>
    </recommendedName>
</protein>
<dbReference type="EMBL" id="CP026304">
    <property type="protein sequence ID" value="AVZ73523.1"/>
    <property type="molecule type" value="Genomic_DNA"/>
</dbReference>
<dbReference type="Pfam" id="PF05193">
    <property type="entry name" value="Peptidase_M16_C"/>
    <property type="match status" value="1"/>
</dbReference>
<dbReference type="KEGG" id="slk:SLUN_16370"/>
<dbReference type="PANTHER" id="PTHR11851">
    <property type="entry name" value="METALLOPROTEASE"/>
    <property type="match status" value="1"/>
</dbReference>
<dbReference type="Gene3D" id="3.30.830.10">
    <property type="entry name" value="Metalloenzyme, LuxS/M16 peptidase-like"/>
    <property type="match status" value="3"/>
</dbReference>
<feature type="domain" description="Peptidase M16 N-terminal" evidence="3">
    <location>
        <begin position="15"/>
        <end position="135"/>
    </location>
</feature>
<evidence type="ECO:0000256" key="2">
    <source>
        <dbReference type="SAM" id="MobiDB-lite"/>
    </source>
</evidence>
<evidence type="ECO:0000313" key="5">
    <source>
        <dbReference type="EMBL" id="AVZ73523.1"/>
    </source>
</evidence>
<comment type="similarity">
    <text evidence="1">Belongs to the peptidase M16 family.</text>
</comment>
<name>A0A2R4T300_9ACTN</name>
<feature type="region of interest" description="Disordered" evidence="2">
    <location>
        <begin position="413"/>
        <end position="466"/>
    </location>
</feature>
<dbReference type="InterPro" id="IPR011765">
    <property type="entry name" value="Pept_M16_N"/>
</dbReference>
<dbReference type="OrthoDB" id="9811314at2"/>
<accession>A0A2R4T300</accession>
<dbReference type="GO" id="GO:0046872">
    <property type="term" value="F:metal ion binding"/>
    <property type="evidence" value="ECO:0007669"/>
    <property type="project" value="InterPro"/>
</dbReference>
<dbReference type="GeneID" id="55656847"/>
<dbReference type="InterPro" id="IPR050361">
    <property type="entry name" value="MPP/UQCRC_Complex"/>
</dbReference>
<dbReference type="Pfam" id="PF00675">
    <property type="entry name" value="Peptidase_M16"/>
    <property type="match status" value="1"/>
</dbReference>
<feature type="compositionally biased region" description="Pro residues" evidence="2">
    <location>
        <begin position="433"/>
        <end position="456"/>
    </location>
</feature>
<dbReference type="PANTHER" id="PTHR11851:SF49">
    <property type="entry name" value="MITOCHONDRIAL-PROCESSING PEPTIDASE SUBUNIT ALPHA"/>
    <property type="match status" value="1"/>
</dbReference>
<gene>
    <name evidence="5" type="ORF">SLUN_16370</name>
</gene>
<dbReference type="Proteomes" id="UP000244201">
    <property type="component" value="Chromosome"/>
</dbReference>
<evidence type="ECO:0000259" key="4">
    <source>
        <dbReference type="Pfam" id="PF05193"/>
    </source>
</evidence>
<evidence type="ECO:0000259" key="3">
    <source>
        <dbReference type="Pfam" id="PF00675"/>
    </source>
</evidence>
<organism evidence="5 6">
    <name type="scientific">Streptomyces lunaelactis</name>
    <dbReference type="NCBI Taxonomy" id="1535768"/>
    <lineage>
        <taxon>Bacteria</taxon>
        <taxon>Bacillati</taxon>
        <taxon>Actinomycetota</taxon>
        <taxon>Actinomycetes</taxon>
        <taxon>Kitasatosporales</taxon>
        <taxon>Streptomycetaceae</taxon>
        <taxon>Streptomyces</taxon>
    </lineage>
</organism>
<evidence type="ECO:0000313" key="6">
    <source>
        <dbReference type="Proteomes" id="UP000244201"/>
    </source>
</evidence>
<dbReference type="RefSeq" id="WP_108149200.1">
    <property type="nucleotide sequence ID" value="NZ_CP026304.1"/>
</dbReference>
<sequence length="886" mass="94126">MKHKVSRATLGNGLRVVVERQPGASRTAVCVHYGVGYRSERPDREGFAHLFEHLMFRGSASLPEGRFYDHIHSLGGQANGTTHQDYTDYHQVVPAAALEQALFSEADRMRAPRFTEQSLAGQLDGIEVEIHEAVEARPYGGFPWPLLPGVVFENFANAHDGYGRLEQLRTATVAECEEFFEAHYAPGNAVLTVVGDHDPEELLALAERYFGGIPARSFAPSPDLRERDLTEDRWATCTEPEVPATAVAVGYRLPDSRADMAGYLAHAVLAEIISQQGLEGVQAASAGCGVFGPLDARDPDLLVITALVPPAVSPRQAVEAMTGRWSSWADDPRLERIQAQAVRRMITEHHRQHVEVYVRGRALGRLELLFGRAELLDELPARLGEIGPGDVAAAARGLHAAAKGVLVMAPGAARTRPAPARDTGPAPAALEPPGTPGPVAGPPTVPAPARPVPPLGAQPTPYYGPRRDVTLVGGTRVVAVRDGRIPLVELRLRLPLGASGWRRPEDVDALVHVLAGRTGVTGRAEERGGSFHLSTDGQWLDITGFTPPDGVTDWLGLLGELAAPVGAVVPLRTPSRRRDPGAVADTALRGHWLAHTAPSRERTGERPGLDMVHHDILRRGGGWLVAVGDIDPDRFAADAERALSGWKAAAPGEAGAYAETGAYGEAGASLGTSTLALHHDAMADVHLTLSAPEPTGDTASAARYLATAVAGAHYQSRMAAHSLRAGLDHTVYSARDICLGTSRAYVRATLPERHAAGGVAGIAEVLGELRTVPVTAAELEPIRTFCAAQLLGVFDSPAAKADLLRDTVSAGRRPEWAERLPELLRQSTPAEVGTACADLFAADRMTMVVLGRPGLASETADRWTALLEGSGTPPAPVPRPHAGPLA</sequence>
<dbReference type="SUPFAM" id="SSF63411">
    <property type="entry name" value="LuxS/MPP-like metallohydrolase"/>
    <property type="match status" value="4"/>
</dbReference>
<dbReference type="AlphaFoldDB" id="A0A2R4T300"/>
<keyword evidence="6" id="KW-1185">Reference proteome</keyword>
<dbReference type="InterPro" id="IPR011249">
    <property type="entry name" value="Metalloenz_LuxS/M16"/>
</dbReference>
<proteinExistence type="inferred from homology"/>
<evidence type="ECO:0000256" key="1">
    <source>
        <dbReference type="ARBA" id="ARBA00007261"/>
    </source>
</evidence>
<feature type="domain" description="Peptidase M16 C-terminal" evidence="4">
    <location>
        <begin position="172"/>
        <end position="321"/>
    </location>
</feature>
<evidence type="ECO:0008006" key="7">
    <source>
        <dbReference type="Google" id="ProtNLM"/>
    </source>
</evidence>
<reference evidence="5 6" key="1">
    <citation type="submission" date="2018-01" db="EMBL/GenBank/DDBJ databases">
        <title>Complete genome sequence of Streptomyces lunaelactis MM109T, a Ferroverdin A producer isolated from cave moonmilk deposits.</title>
        <authorList>
            <person name="Naome A."/>
            <person name="Martinet L."/>
            <person name="Maciejewska M."/>
            <person name="Anderssen S."/>
            <person name="Adam D."/>
            <person name="Tenconi E."/>
            <person name="Deflandre B."/>
            <person name="Arguelles-Arias A."/>
            <person name="Calusinska M."/>
            <person name="Copieters W."/>
            <person name="Karim L."/>
            <person name="Hanikenne M."/>
            <person name="Baurain D."/>
            <person name="van Wezel G."/>
            <person name="Smargiasso N."/>
            <person name="de Pauw E."/>
            <person name="Delfosse P."/>
            <person name="Rigali S."/>
        </authorList>
    </citation>
    <scope>NUCLEOTIDE SEQUENCE [LARGE SCALE GENOMIC DNA]</scope>
    <source>
        <strain evidence="5 6">MM109</strain>
    </source>
</reference>
<dbReference type="InterPro" id="IPR007863">
    <property type="entry name" value="Peptidase_M16_C"/>
</dbReference>